<accession>A0A087URF4</accession>
<evidence type="ECO:0000256" key="4">
    <source>
        <dbReference type="RuleBase" id="RU003910"/>
    </source>
</evidence>
<organism evidence="5 6">
    <name type="scientific">Stegodyphus mimosarum</name>
    <name type="common">African social velvet spider</name>
    <dbReference type="NCBI Taxonomy" id="407821"/>
    <lineage>
        <taxon>Eukaryota</taxon>
        <taxon>Metazoa</taxon>
        <taxon>Ecdysozoa</taxon>
        <taxon>Arthropoda</taxon>
        <taxon>Chelicerata</taxon>
        <taxon>Arachnida</taxon>
        <taxon>Araneae</taxon>
        <taxon>Araneomorphae</taxon>
        <taxon>Entelegynae</taxon>
        <taxon>Eresoidea</taxon>
        <taxon>Eresidae</taxon>
        <taxon>Stegodyphus</taxon>
    </lineage>
</organism>
<evidence type="ECO:0000256" key="3">
    <source>
        <dbReference type="ARBA" id="ARBA00023274"/>
    </source>
</evidence>
<dbReference type="STRING" id="407821.A0A087URF4"/>
<gene>
    <name evidence="5" type="ORF">X975_20896</name>
</gene>
<evidence type="ECO:0000313" key="5">
    <source>
        <dbReference type="EMBL" id="KFM79943.1"/>
    </source>
</evidence>
<dbReference type="InterPro" id="IPR036870">
    <property type="entry name" value="Ribosomal_bS18_sf"/>
</dbReference>
<comment type="similarity">
    <text evidence="1 4">Belongs to the bacterial ribosomal protein bS18 family.</text>
</comment>
<keyword evidence="3 4" id="KW-0687">Ribonucleoprotein</keyword>
<proteinExistence type="inferred from homology"/>
<dbReference type="Gene3D" id="4.10.640.10">
    <property type="entry name" value="Ribosomal protein S18"/>
    <property type="match status" value="1"/>
</dbReference>
<dbReference type="PANTHER" id="PTHR13479">
    <property type="entry name" value="30S RIBOSOMAL PROTEIN S18"/>
    <property type="match status" value="1"/>
</dbReference>
<dbReference type="Pfam" id="PF01084">
    <property type="entry name" value="Ribosomal_S18"/>
    <property type="match status" value="1"/>
</dbReference>
<dbReference type="GO" id="GO:0070181">
    <property type="term" value="F:small ribosomal subunit rRNA binding"/>
    <property type="evidence" value="ECO:0007669"/>
    <property type="project" value="TreeGrafter"/>
</dbReference>
<dbReference type="AlphaFoldDB" id="A0A087URF4"/>
<dbReference type="OrthoDB" id="10066799at2759"/>
<feature type="non-terminal residue" evidence="5">
    <location>
        <position position="143"/>
    </location>
</feature>
<dbReference type="InterPro" id="IPR001648">
    <property type="entry name" value="Ribosomal_bS18"/>
</dbReference>
<dbReference type="NCBIfam" id="TIGR00165">
    <property type="entry name" value="S18"/>
    <property type="match status" value="1"/>
</dbReference>
<dbReference type="GO" id="GO:0003735">
    <property type="term" value="F:structural constituent of ribosome"/>
    <property type="evidence" value="ECO:0007669"/>
    <property type="project" value="InterPro"/>
</dbReference>
<dbReference type="PRINTS" id="PR00974">
    <property type="entry name" value="RIBOSOMALS18"/>
</dbReference>
<evidence type="ECO:0000256" key="2">
    <source>
        <dbReference type="ARBA" id="ARBA00022980"/>
    </source>
</evidence>
<dbReference type="PANTHER" id="PTHR13479:SF40">
    <property type="entry name" value="SMALL RIBOSOMAL SUBUNIT PROTEIN BS18M"/>
    <property type="match status" value="1"/>
</dbReference>
<name>A0A087URF4_STEMI</name>
<evidence type="ECO:0000313" key="6">
    <source>
        <dbReference type="Proteomes" id="UP000054359"/>
    </source>
</evidence>
<dbReference type="Proteomes" id="UP000054359">
    <property type="component" value="Unassembled WGS sequence"/>
</dbReference>
<dbReference type="GO" id="GO:0005763">
    <property type="term" value="C:mitochondrial small ribosomal subunit"/>
    <property type="evidence" value="ECO:0007669"/>
    <property type="project" value="TreeGrafter"/>
</dbReference>
<dbReference type="GO" id="GO:0032543">
    <property type="term" value="P:mitochondrial translation"/>
    <property type="evidence" value="ECO:0007669"/>
    <property type="project" value="TreeGrafter"/>
</dbReference>
<dbReference type="SUPFAM" id="SSF46911">
    <property type="entry name" value="Ribosomal protein S18"/>
    <property type="match status" value="1"/>
</dbReference>
<reference evidence="5 6" key="1">
    <citation type="submission" date="2013-11" db="EMBL/GenBank/DDBJ databases">
        <title>Genome sequencing of Stegodyphus mimosarum.</title>
        <authorList>
            <person name="Bechsgaard J."/>
        </authorList>
    </citation>
    <scope>NUCLEOTIDE SEQUENCE [LARGE SCALE GENOMIC DNA]</scope>
</reference>
<keyword evidence="2 4" id="KW-0689">Ribosomal protein</keyword>
<protein>
    <submittedName>
        <fullName evidence="5">28S ribosomal protein S18c, mitochondrial</fullName>
    </submittedName>
</protein>
<sequence length="143" mass="16716">MTVFLSVFRTSLFSGVGGQPRHFRATCFPMMQSSQVYATSPVHFCQEKVDPDMFIPDMENPYESDKKVCILCKYKINVDYKNTRLLSQFVSPYTGFLYDRHITGLCKEQQNLIKAAIKRSRDLGYMPYMLKNPKYLRDPKLFD</sequence>
<keyword evidence="6" id="KW-1185">Reference proteome</keyword>
<dbReference type="EMBL" id="KK121190">
    <property type="protein sequence ID" value="KFM79943.1"/>
    <property type="molecule type" value="Genomic_DNA"/>
</dbReference>
<evidence type="ECO:0000256" key="1">
    <source>
        <dbReference type="ARBA" id="ARBA00005589"/>
    </source>
</evidence>